<evidence type="ECO:0000313" key="2">
    <source>
        <dbReference type="Proteomes" id="UP001218218"/>
    </source>
</evidence>
<proteinExistence type="predicted"/>
<comment type="caution">
    <text evidence="1">The sequence shown here is derived from an EMBL/GenBank/DDBJ whole genome shotgun (WGS) entry which is preliminary data.</text>
</comment>
<dbReference type="AlphaFoldDB" id="A0AAD6Z3N4"/>
<dbReference type="Proteomes" id="UP001218218">
    <property type="component" value="Unassembled WGS sequence"/>
</dbReference>
<protein>
    <submittedName>
        <fullName evidence="1">Uncharacterized protein</fullName>
    </submittedName>
</protein>
<accession>A0AAD6Z3N4</accession>
<organism evidence="1 2">
    <name type="scientific">Mycena albidolilacea</name>
    <dbReference type="NCBI Taxonomy" id="1033008"/>
    <lineage>
        <taxon>Eukaryota</taxon>
        <taxon>Fungi</taxon>
        <taxon>Dikarya</taxon>
        <taxon>Basidiomycota</taxon>
        <taxon>Agaricomycotina</taxon>
        <taxon>Agaricomycetes</taxon>
        <taxon>Agaricomycetidae</taxon>
        <taxon>Agaricales</taxon>
        <taxon>Marasmiineae</taxon>
        <taxon>Mycenaceae</taxon>
        <taxon>Mycena</taxon>
    </lineage>
</organism>
<sequence>MLSNFYASTGDRNHRHYHTKSSRASNLTEIWGREYGNWLNCGLRSAALRTISYGHAGGGDSLTPLVLSLTEGSGASAGMRRDADAPPVPLKACVCVCVPFPFPCLYTGVECRRGCGRVHQCVDVDTTFPHTVWVQGRVHVGSEDVRASSASRARRRRRPVQVQAWDERARSTLHRGDGVLLHSIDLVAHHGDTEVGHVLLAHGGLGADVVP</sequence>
<dbReference type="EMBL" id="JARIHO010000092">
    <property type="protein sequence ID" value="KAJ7306727.1"/>
    <property type="molecule type" value="Genomic_DNA"/>
</dbReference>
<evidence type="ECO:0000313" key="1">
    <source>
        <dbReference type="EMBL" id="KAJ7306727.1"/>
    </source>
</evidence>
<gene>
    <name evidence="1" type="ORF">DFH08DRAFT_824677</name>
</gene>
<name>A0AAD6Z3N4_9AGAR</name>
<keyword evidence="2" id="KW-1185">Reference proteome</keyword>
<reference evidence="1" key="1">
    <citation type="submission" date="2023-03" db="EMBL/GenBank/DDBJ databases">
        <title>Massive genome expansion in bonnet fungi (Mycena s.s.) driven by repeated elements and novel gene families across ecological guilds.</title>
        <authorList>
            <consortium name="Lawrence Berkeley National Laboratory"/>
            <person name="Harder C.B."/>
            <person name="Miyauchi S."/>
            <person name="Viragh M."/>
            <person name="Kuo A."/>
            <person name="Thoen E."/>
            <person name="Andreopoulos B."/>
            <person name="Lu D."/>
            <person name="Skrede I."/>
            <person name="Drula E."/>
            <person name="Henrissat B."/>
            <person name="Morin E."/>
            <person name="Kohler A."/>
            <person name="Barry K."/>
            <person name="LaButti K."/>
            <person name="Morin E."/>
            <person name="Salamov A."/>
            <person name="Lipzen A."/>
            <person name="Mereny Z."/>
            <person name="Hegedus B."/>
            <person name="Baldrian P."/>
            <person name="Stursova M."/>
            <person name="Weitz H."/>
            <person name="Taylor A."/>
            <person name="Grigoriev I.V."/>
            <person name="Nagy L.G."/>
            <person name="Martin F."/>
            <person name="Kauserud H."/>
        </authorList>
    </citation>
    <scope>NUCLEOTIDE SEQUENCE</scope>
    <source>
        <strain evidence="1">CBHHK002</strain>
    </source>
</reference>